<dbReference type="InterPro" id="IPR029058">
    <property type="entry name" value="AB_hydrolase_fold"/>
</dbReference>
<dbReference type="PANTHER" id="PTHR43798">
    <property type="entry name" value="MONOACYLGLYCEROL LIPASE"/>
    <property type="match status" value="1"/>
</dbReference>
<sequence length="286" mass="31910">MYAHVNGVDLFFDIEGSGFAPEGTTYREKPVMFVLHGGPGCDHTYFRPWLHPLAEQAQLVFIDHRGNGRSSRTDETTYTIEQMADDVEALRTYLGLGPVLLLGQSFGGMVAQVFATRYPESVTKLLLANTTPSMQFWDAAQDEAAAMATPEQQAAIPALFNGEIQSQEAFDAWWDVCMPLYFKHPDRWGQEIEEVEGRMVGAYEVANHMMANEIPKYDVRPLLPEVRIPTLVLAGAKDWVTPLSQSTLIDELLPDSTLVVFDESGHMPHIEENEKFVSAVRAFLAG</sequence>
<organism evidence="4 5">
    <name type="scientific">Modestobacter italicus (strain DSM 44449 / CECT 9708 / BC 501)</name>
    <dbReference type="NCBI Taxonomy" id="2732864"/>
    <lineage>
        <taxon>Bacteria</taxon>
        <taxon>Bacillati</taxon>
        <taxon>Actinomycetota</taxon>
        <taxon>Actinomycetes</taxon>
        <taxon>Geodermatophilales</taxon>
        <taxon>Geodermatophilaceae</taxon>
        <taxon>Modestobacter</taxon>
    </lineage>
</organism>
<accession>I4F1T5</accession>
<dbReference type="PRINTS" id="PR00111">
    <property type="entry name" value="ABHYDROLASE"/>
</dbReference>
<keyword evidence="2" id="KW-0378">Hydrolase</keyword>
<dbReference type="Proteomes" id="UP000006461">
    <property type="component" value="Chromosome"/>
</dbReference>
<proteinExistence type="inferred from homology"/>
<dbReference type="STRING" id="477641.MODMU_4201"/>
<dbReference type="EMBL" id="FO203431">
    <property type="protein sequence ID" value="CCH89598.1"/>
    <property type="molecule type" value="Genomic_DNA"/>
</dbReference>
<name>I4F1T5_MODI5</name>
<dbReference type="InterPro" id="IPR002410">
    <property type="entry name" value="Peptidase_S33"/>
</dbReference>
<dbReference type="PRINTS" id="PR00793">
    <property type="entry name" value="PROAMNOPTASE"/>
</dbReference>
<dbReference type="KEGG" id="mmar:MODMU_4201"/>
<evidence type="ECO:0000313" key="4">
    <source>
        <dbReference type="EMBL" id="CCH89598.1"/>
    </source>
</evidence>
<dbReference type="PANTHER" id="PTHR43798:SF33">
    <property type="entry name" value="HYDROLASE, PUTATIVE (AFU_ORTHOLOGUE AFUA_2G14860)-RELATED"/>
    <property type="match status" value="1"/>
</dbReference>
<dbReference type="eggNOG" id="COG0596">
    <property type="taxonomic scope" value="Bacteria"/>
</dbReference>
<dbReference type="SUPFAM" id="SSF53474">
    <property type="entry name" value="alpha/beta-Hydrolases"/>
    <property type="match status" value="1"/>
</dbReference>
<evidence type="ECO:0000256" key="1">
    <source>
        <dbReference type="ARBA" id="ARBA00010088"/>
    </source>
</evidence>
<protein>
    <submittedName>
        <fullName evidence="4">Proline iminopeptidase</fullName>
    </submittedName>
</protein>
<dbReference type="OrthoDB" id="9796770at2"/>
<dbReference type="GO" id="GO:0016020">
    <property type="term" value="C:membrane"/>
    <property type="evidence" value="ECO:0007669"/>
    <property type="project" value="TreeGrafter"/>
</dbReference>
<gene>
    <name evidence="4" type="ordered locus">MODMU_4201</name>
</gene>
<dbReference type="InterPro" id="IPR000073">
    <property type="entry name" value="AB_hydrolase_1"/>
</dbReference>
<dbReference type="HOGENOM" id="CLU_020336_50_0_11"/>
<dbReference type="InterPro" id="IPR050266">
    <property type="entry name" value="AB_hydrolase_sf"/>
</dbReference>
<dbReference type="GO" id="GO:0006508">
    <property type="term" value="P:proteolysis"/>
    <property type="evidence" value="ECO:0007669"/>
    <property type="project" value="InterPro"/>
</dbReference>
<keyword evidence="5" id="KW-1185">Reference proteome</keyword>
<evidence type="ECO:0000313" key="5">
    <source>
        <dbReference type="Proteomes" id="UP000006461"/>
    </source>
</evidence>
<dbReference type="Pfam" id="PF00561">
    <property type="entry name" value="Abhydrolase_1"/>
    <property type="match status" value="1"/>
</dbReference>
<dbReference type="AlphaFoldDB" id="I4F1T5"/>
<feature type="domain" description="AB hydrolase-1" evidence="3">
    <location>
        <begin position="30"/>
        <end position="272"/>
    </location>
</feature>
<evidence type="ECO:0000256" key="2">
    <source>
        <dbReference type="ARBA" id="ARBA00022801"/>
    </source>
</evidence>
<dbReference type="eggNOG" id="COG2021">
    <property type="taxonomic scope" value="Bacteria"/>
</dbReference>
<reference evidence="4 5" key="1">
    <citation type="journal article" date="2012" name="J. Bacteriol.">
        <title>Genome Sequence of Radiation-Resistant Modestobacter marinus Strain BC501, a Representative Actinobacterium That Thrives on Calcareous Stone Surfaces.</title>
        <authorList>
            <person name="Normand P."/>
            <person name="Gury J."/>
            <person name="Pujic P."/>
            <person name="Chouaia B."/>
            <person name="Crotti E."/>
            <person name="Brusetti L."/>
            <person name="Daffonchio D."/>
            <person name="Vacherie B."/>
            <person name="Barbe V."/>
            <person name="Medigue C."/>
            <person name="Calteau A."/>
            <person name="Ghodhbane-Gtari F."/>
            <person name="Essoussi I."/>
            <person name="Nouioui I."/>
            <person name="Abbassi-Ghozzi I."/>
            <person name="Gtari M."/>
        </authorList>
    </citation>
    <scope>NUCLEOTIDE SEQUENCE [LARGE SCALE GENOMIC DNA]</scope>
    <source>
        <strain evidence="5">BC 501</strain>
    </source>
</reference>
<comment type="similarity">
    <text evidence="1">Belongs to the peptidase S33 family.</text>
</comment>
<dbReference type="Gene3D" id="3.40.50.1820">
    <property type="entry name" value="alpha/beta hydrolase"/>
    <property type="match status" value="1"/>
</dbReference>
<dbReference type="OMA" id="WGPNEYT"/>
<evidence type="ECO:0000259" key="3">
    <source>
        <dbReference type="Pfam" id="PF00561"/>
    </source>
</evidence>
<dbReference type="GO" id="GO:0004177">
    <property type="term" value="F:aminopeptidase activity"/>
    <property type="evidence" value="ECO:0007669"/>
    <property type="project" value="UniProtKB-EC"/>
</dbReference>